<dbReference type="Pfam" id="PF03577">
    <property type="entry name" value="Peptidase_C69"/>
    <property type="match status" value="1"/>
</dbReference>
<dbReference type="Proteomes" id="UP001201020">
    <property type="component" value="Chromosome"/>
</dbReference>
<dbReference type="GO" id="GO:0070004">
    <property type="term" value="F:cysteine-type exopeptidase activity"/>
    <property type="evidence" value="ECO:0007669"/>
    <property type="project" value="InterPro"/>
</dbReference>
<dbReference type="PANTHER" id="PTHR12994:SF17">
    <property type="entry name" value="LD30995P"/>
    <property type="match status" value="1"/>
</dbReference>
<dbReference type="Gene3D" id="3.60.60.10">
    <property type="entry name" value="Penicillin V Acylase, Chain A"/>
    <property type="match status" value="1"/>
</dbReference>
<protein>
    <submittedName>
        <fullName evidence="1">C69 family dipeptidase</fullName>
        <ecNumber evidence="1">3.4.13.-</ecNumber>
    </submittedName>
</protein>
<keyword evidence="1" id="KW-0645">Protease</keyword>
<dbReference type="AlphaFoldDB" id="A0A9Y1BLP6"/>
<accession>A0A9Y1BLP6</accession>
<proteinExistence type="predicted"/>
<dbReference type="InterPro" id="IPR005322">
    <property type="entry name" value="Peptidase_C69"/>
</dbReference>
<name>A0A9Y1BLP6_9ARCH</name>
<dbReference type="EMBL" id="CP084166">
    <property type="protein sequence ID" value="UJG40549.1"/>
    <property type="molecule type" value="Genomic_DNA"/>
</dbReference>
<dbReference type="EC" id="3.4.13.-" evidence="1"/>
<dbReference type="GO" id="GO:0016805">
    <property type="term" value="F:dipeptidase activity"/>
    <property type="evidence" value="ECO:0007669"/>
    <property type="project" value="UniProtKB-KW"/>
</dbReference>
<keyword evidence="1" id="KW-0224">Dipeptidase</keyword>
<reference evidence="1" key="1">
    <citation type="journal article" date="2022" name="Nat. Microbiol.">
        <title>Unique mobile elements and scalable gene flow at the prokaryote-eukaryote boundary revealed by circularized Asgard archaea genomes.</title>
        <authorList>
            <person name="Wu F."/>
            <person name="Speth D.R."/>
            <person name="Philosof A."/>
            <person name="Cremiere A."/>
            <person name="Narayanan A."/>
            <person name="Barco R.A."/>
            <person name="Connon S.A."/>
            <person name="Amend J.P."/>
            <person name="Antoshechkin I.A."/>
            <person name="Orphan V.J."/>
        </authorList>
    </citation>
    <scope>NUCLEOTIDE SEQUENCE</scope>
    <source>
        <strain evidence="1">PM71</strain>
    </source>
</reference>
<keyword evidence="1" id="KW-0378">Hydrolase</keyword>
<dbReference type="PANTHER" id="PTHR12994">
    <property type="entry name" value="SECERNIN"/>
    <property type="match status" value="1"/>
</dbReference>
<gene>
    <name evidence="1" type="ORF">K9W45_12035</name>
</gene>
<organism evidence="1">
    <name type="scientific">Candidatus Heimdallarchaeum aukensis</name>
    <dbReference type="NCBI Taxonomy" id="2876573"/>
    <lineage>
        <taxon>Archaea</taxon>
        <taxon>Promethearchaeati</taxon>
        <taxon>Candidatus Heimdallarchaeota</taxon>
        <taxon>Candidatus Heimdallarchaeia (ex Rinke et al. 2021) (nom. nud.)</taxon>
        <taxon>Candidatus Heimdallarchaeales</taxon>
        <taxon>Candidatus Heimdallarchaeaceae</taxon>
        <taxon>Candidatus Heimdallarchaeum</taxon>
    </lineage>
</organism>
<evidence type="ECO:0000313" key="1">
    <source>
        <dbReference type="EMBL" id="UJG40549.1"/>
    </source>
</evidence>
<dbReference type="GO" id="GO:0006508">
    <property type="term" value="P:proteolysis"/>
    <property type="evidence" value="ECO:0007669"/>
    <property type="project" value="InterPro"/>
</dbReference>
<sequence length="453" mass="52330">MCDTIVAIGDATKDGSVIFGKNSDREPNEVHVIEYYPRKKHEEETVRTTYLNIPQVEETYEVLLLKPFWIWGCEMGSNEFGVTIGNEAVWTKMPYRKIGLLGMDLMRLALERTKTASEALTLITKLLEEYGQGGPGGYTDKKLFYHNSFIIADKKEAWVLETADKFWIAEKVKGVRTISNTITIGKEYDLIHPELVDYAVKKGYCKSEEDFDFTKCFVQKLNINQIGAMGKKRKKRTQFLLEKHKGEITPEIVMSVLRDHNIQSKKEEKWAPHKSSMKSPCLHATSMMTPSQSTGSMVSHLKENIQIHWVTGTSAPCTSIFKPIFLPGIGKENEKKAISSTYDPDNLWWIHEKLHRLVLTDYVNRLNMYRSERDELERQFIQETYEKISKITGKLSKKDKEELKKITKKAFTLSVEKTKTWIKKIEASTPLKKPVILYNQYWKKQNKAAKLLL</sequence>